<evidence type="ECO:0000256" key="2">
    <source>
        <dbReference type="ARBA" id="ARBA00022475"/>
    </source>
</evidence>
<evidence type="ECO:0000313" key="9">
    <source>
        <dbReference type="Proteomes" id="UP000297564"/>
    </source>
</evidence>
<keyword evidence="4 6" id="KW-1133">Transmembrane helix</keyword>
<evidence type="ECO:0000256" key="4">
    <source>
        <dbReference type="ARBA" id="ARBA00022989"/>
    </source>
</evidence>
<dbReference type="Pfam" id="PF00892">
    <property type="entry name" value="EamA"/>
    <property type="match status" value="2"/>
</dbReference>
<dbReference type="InterPro" id="IPR000620">
    <property type="entry name" value="EamA_dom"/>
</dbReference>
<organism evidence="8 9">
    <name type="scientific">Ramlibacter rhizophilus</name>
    <dbReference type="NCBI Taxonomy" id="1781167"/>
    <lineage>
        <taxon>Bacteria</taxon>
        <taxon>Pseudomonadati</taxon>
        <taxon>Pseudomonadota</taxon>
        <taxon>Betaproteobacteria</taxon>
        <taxon>Burkholderiales</taxon>
        <taxon>Comamonadaceae</taxon>
        <taxon>Ramlibacter</taxon>
    </lineage>
</organism>
<feature type="transmembrane region" description="Helical" evidence="6">
    <location>
        <begin position="128"/>
        <end position="148"/>
    </location>
</feature>
<comment type="caution">
    <text evidence="8">The sequence shown here is derived from an EMBL/GenBank/DDBJ whole genome shotgun (WGS) entry which is preliminary data.</text>
</comment>
<evidence type="ECO:0000256" key="5">
    <source>
        <dbReference type="ARBA" id="ARBA00023136"/>
    </source>
</evidence>
<dbReference type="InterPro" id="IPR050638">
    <property type="entry name" value="AA-Vitamin_Transporters"/>
</dbReference>
<dbReference type="RefSeq" id="WP_135284699.1">
    <property type="nucleotide sequence ID" value="NZ_SMLL01000003.1"/>
</dbReference>
<feature type="transmembrane region" description="Helical" evidence="6">
    <location>
        <begin position="98"/>
        <end position="119"/>
    </location>
</feature>
<evidence type="ECO:0000259" key="7">
    <source>
        <dbReference type="Pfam" id="PF00892"/>
    </source>
</evidence>
<reference evidence="8 9" key="1">
    <citation type="submission" date="2019-03" db="EMBL/GenBank/DDBJ databases">
        <title>Ramlibacter rhizophilus CCTCC AB2015357, whole genome shotgun sequence.</title>
        <authorList>
            <person name="Zhang X."/>
            <person name="Feng G."/>
            <person name="Zhu H."/>
        </authorList>
    </citation>
    <scope>NUCLEOTIDE SEQUENCE [LARGE SCALE GENOMIC DNA]</scope>
    <source>
        <strain evidence="8 9">CCTCC AB2015357</strain>
    </source>
</reference>
<dbReference type="InterPro" id="IPR037185">
    <property type="entry name" value="EmrE-like"/>
</dbReference>
<keyword evidence="3 6" id="KW-0812">Transmembrane</keyword>
<keyword evidence="5 6" id="KW-0472">Membrane</keyword>
<feature type="transmembrane region" description="Helical" evidence="6">
    <location>
        <begin position="160"/>
        <end position="177"/>
    </location>
</feature>
<keyword evidence="9" id="KW-1185">Reference proteome</keyword>
<dbReference type="EMBL" id="SMLL01000003">
    <property type="protein sequence ID" value="TFZ01401.1"/>
    <property type="molecule type" value="Genomic_DNA"/>
</dbReference>
<protein>
    <submittedName>
        <fullName evidence="8">DMT family transporter</fullName>
    </submittedName>
</protein>
<dbReference type="OrthoDB" id="4167046at2"/>
<dbReference type="GO" id="GO:0005886">
    <property type="term" value="C:plasma membrane"/>
    <property type="evidence" value="ECO:0007669"/>
    <property type="project" value="UniProtKB-SubCell"/>
</dbReference>
<dbReference type="PANTHER" id="PTHR32322">
    <property type="entry name" value="INNER MEMBRANE TRANSPORTER"/>
    <property type="match status" value="1"/>
</dbReference>
<dbReference type="PANTHER" id="PTHR32322:SF18">
    <property type="entry name" value="S-ADENOSYLMETHIONINE_S-ADENOSYLHOMOCYSTEINE TRANSPORTER"/>
    <property type="match status" value="1"/>
</dbReference>
<gene>
    <name evidence="8" type="ORF">EZ242_08470</name>
</gene>
<feature type="transmembrane region" description="Helical" evidence="6">
    <location>
        <begin position="283"/>
        <end position="300"/>
    </location>
</feature>
<feature type="domain" description="EamA" evidence="7">
    <location>
        <begin position="11"/>
        <end position="142"/>
    </location>
</feature>
<feature type="transmembrane region" description="Helical" evidence="6">
    <location>
        <begin position="73"/>
        <end position="92"/>
    </location>
</feature>
<comment type="subcellular location">
    <subcellularLocation>
        <location evidence="1">Cell membrane</location>
        <topology evidence="1">Multi-pass membrane protein</topology>
    </subcellularLocation>
</comment>
<evidence type="ECO:0000256" key="3">
    <source>
        <dbReference type="ARBA" id="ARBA00022692"/>
    </source>
</evidence>
<evidence type="ECO:0000313" key="8">
    <source>
        <dbReference type="EMBL" id="TFZ01401.1"/>
    </source>
</evidence>
<feature type="transmembrane region" description="Helical" evidence="6">
    <location>
        <begin position="255"/>
        <end position="277"/>
    </location>
</feature>
<sequence>MTTATLDARNIFLLVLPPLLWAGNAVVGRMVAPLVPPLTLNLLRWAISFLILLPLAAWALRPGSGLWIRWRRYLLLGLLSVGMYNSLQYLALKTSTPMNVTLVACSMPAFMLALGAMFFGQPVSRRQFAGAGLSMVGVLLVLARGDLAHLAEVRFVPGDLYMLLATAAFAWYSWLLTRSDQDDPAIRRDWAAFLLAQVLPGIAWSTLFTVGEWTLLDPPPIAWGLPLLAGLSFIVIGPSILAYRSWGLGVQRLGPNMASIFNNLTPLFAAVLSASLIGELPRIYHAIAFAMIVSGIVIASPRKS</sequence>
<dbReference type="SUPFAM" id="SSF103481">
    <property type="entry name" value="Multidrug resistance efflux transporter EmrE"/>
    <property type="match status" value="2"/>
</dbReference>
<dbReference type="AlphaFoldDB" id="A0A4Z0BRE8"/>
<feature type="domain" description="EamA" evidence="7">
    <location>
        <begin position="158"/>
        <end position="299"/>
    </location>
</feature>
<dbReference type="Proteomes" id="UP000297564">
    <property type="component" value="Unassembled WGS sequence"/>
</dbReference>
<feature type="transmembrane region" description="Helical" evidence="6">
    <location>
        <begin position="189"/>
        <end position="209"/>
    </location>
</feature>
<feature type="transmembrane region" description="Helical" evidence="6">
    <location>
        <begin position="12"/>
        <end position="31"/>
    </location>
</feature>
<feature type="transmembrane region" description="Helical" evidence="6">
    <location>
        <begin position="43"/>
        <end position="61"/>
    </location>
</feature>
<name>A0A4Z0BRE8_9BURK</name>
<feature type="transmembrane region" description="Helical" evidence="6">
    <location>
        <begin position="221"/>
        <end position="243"/>
    </location>
</feature>
<proteinExistence type="predicted"/>
<accession>A0A4Z0BRE8</accession>
<evidence type="ECO:0000256" key="1">
    <source>
        <dbReference type="ARBA" id="ARBA00004651"/>
    </source>
</evidence>
<evidence type="ECO:0000256" key="6">
    <source>
        <dbReference type="SAM" id="Phobius"/>
    </source>
</evidence>
<keyword evidence="2" id="KW-1003">Cell membrane</keyword>